<dbReference type="InterPro" id="IPR023088">
    <property type="entry name" value="PDEase"/>
</dbReference>
<dbReference type="InterPro" id="IPR003607">
    <property type="entry name" value="HD/PDEase_dom"/>
</dbReference>
<dbReference type="GO" id="GO:0046872">
    <property type="term" value="F:metal ion binding"/>
    <property type="evidence" value="ECO:0007669"/>
    <property type="project" value="UniProtKB-KW"/>
</dbReference>
<evidence type="ECO:0000256" key="5">
    <source>
        <dbReference type="PIRSR" id="PIRSR623088-1"/>
    </source>
</evidence>
<dbReference type="AlphaFoldDB" id="A0A5B7DUG4"/>
<dbReference type="Proteomes" id="UP000324222">
    <property type="component" value="Unassembled WGS sequence"/>
</dbReference>
<dbReference type="PROSITE" id="PS00126">
    <property type="entry name" value="PDEASE_I_1"/>
    <property type="match status" value="1"/>
</dbReference>
<dbReference type="GO" id="GO:0004114">
    <property type="term" value="F:3',5'-cyclic-nucleotide phosphodiesterase activity"/>
    <property type="evidence" value="ECO:0007669"/>
    <property type="project" value="UniProtKB-EC"/>
</dbReference>
<feature type="binding site" evidence="6">
    <location>
        <position position="129"/>
    </location>
    <ligand>
        <name>Zn(2+)</name>
        <dbReference type="ChEBI" id="CHEBI:29105"/>
        <label>1</label>
    </ligand>
</feature>
<evidence type="ECO:0000256" key="7">
    <source>
        <dbReference type="SAM" id="MobiDB-lite"/>
    </source>
</evidence>
<dbReference type="CDD" id="cd00077">
    <property type="entry name" value="HDc"/>
    <property type="match status" value="1"/>
</dbReference>
<feature type="active site" description="Proton donor" evidence="5">
    <location>
        <position position="125"/>
    </location>
</feature>
<dbReference type="PROSITE" id="PS51845">
    <property type="entry name" value="PDEASE_I_2"/>
    <property type="match status" value="1"/>
</dbReference>
<dbReference type="Gene3D" id="1.10.1300.10">
    <property type="entry name" value="3'5'-cyclic nucleotide phosphodiesterase, catalytic domain"/>
    <property type="match status" value="1"/>
</dbReference>
<dbReference type="Pfam" id="PF08499">
    <property type="entry name" value="PDEase_I_N"/>
    <property type="match status" value="1"/>
</dbReference>
<feature type="binding site" evidence="6">
    <location>
        <position position="165"/>
    </location>
    <ligand>
        <name>Zn(2+)</name>
        <dbReference type="ChEBI" id="CHEBI:29105"/>
        <label>1</label>
    </ligand>
</feature>
<evidence type="ECO:0000256" key="2">
    <source>
        <dbReference type="ARBA" id="ARBA00022535"/>
    </source>
</evidence>
<dbReference type="SUPFAM" id="SSF109604">
    <property type="entry name" value="HD-domain/PDEase-like"/>
    <property type="match status" value="1"/>
</dbReference>
<dbReference type="InterPro" id="IPR002073">
    <property type="entry name" value="PDEase_catalytic_dom"/>
</dbReference>
<evidence type="ECO:0000259" key="8">
    <source>
        <dbReference type="PROSITE" id="PS51845"/>
    </source>
</evidence>
<feature type="binding site" evidence="6">
    <location>
        <position position="166"/>
    </location>
    <ligand>
        <name>Zn(2+)</name>
        <dbReference type="ChEBI" id="CHEBI:29105"/>
        <label>1</label>
    </ligand>
</feature>
<feature type="binding site" evidence="6">
    <location>
        <position position="166"/>
    </location>
    <ligand>
        <name>Zn(2+)</name>
        <dbReference type="ChEBI" id="CHEBI:29105"/>
        <label>2</label>
    </ligand>
</feature>
<dbReference type="InterPro" id="IPR013706">
    <property type="entry name" value="PDE1_N"/>
</dbReference>
<dbReference type="InterPro" id="IPR036971">
    <property type="entry name" value="PDEase_catalytic_dom_sf"/>
</dbReference>
<evidence type="ECO:0000313" key="9">
    <source>
        <dbReference type="EMBL" id="MPC24586.1"/>
    </source>
</evidence>
<protein>
    <recommendedName>
        <fullName evidence="1">3',5'-cyclic-nucleotide phosphodiesterase</fullName>
        <ecNumber evidence="1">3.1.4.17</ecNumber>
    </recommendedName>
</protein>
<feature type="region of interest" description="Disordered" evidence="7">
    <location>
        <begin position="1"/>
        <end position="35"/>
    </location>
</feature>
<proteinExistence type="predicted"/>
<sequence length="210" mass="23707">MGGTDGDPSASTAPKKRHVGDEEDELSEVEPDAVPQEVREWLASTFTRQLNTSRRKTDEKPRFRSVANAIRAGIFVERIYRRLSSATFLQLPPEVTRILKMPPATLETFLTQVENGYCKYKNPYHNNVHAADVLQTMHYMLSQTGLMNWLNDVEILATLVAALIHDFEHTGTTNNFHVMSGSETAILYNDRAVLENHHICAAFRYGNGTE</sequence>
<dbReference type="PANTHER" id="PTHR11347">
    <property type="entry name" value="CYCLIC NUCLEOTIDE PHOSPHODIESTERASE"/>
    <property type="match status" value="1"/>
</dbReference>
<keyword evidence="3 6" id="KW-0479">Metal-binding</keyword>
<keyword evidence="10" id="KW-1185">Reference proteome</keyword>
<dbReference type="OrthoDB" id="189220at2759"/>
<organism evidence="9 10">
    <name type="scientific">Portunus trituberculatus</name>
    <name type="common">Swimming crab</name>
    <name type="synonym">Neptunus trituberculatus</name>
    <dbReference type="NCBI Taxonomy" id="210409"/>
    <lineage>
        <taxon>Eukaryota</taxon>
        <taxon>Metazoa</taxon>
        <taxon>Ecdysozoa</taxon>
        <taxon>Arthropoda</taxon>
        <taxon>Crustacea</taxon>
        <taxon>Multicrustacea</taxon>
        <taxon>Malacostraca</taxon>
        <taxon>Eumalacostraca</taxon>
        <taxon>Eucarida</taxon>
        <taxon>Decapoda</taxon>
        <taxon>Pleocyemata</taxon>
        <taxon>Brachyura</taxon>
        <taxon>Eubrachyura</taxon>
        <taxon>Portunoidea</taxon>
        <taxon>Portunidae</taxon>
        <taxon>Portuninae</taxon>
        <taxon>Portunus</taxon>
    </lineage>
</organism>
<feature type="domain" description="PDEase" evidence="8">
    <location>
        <begin position="27"/>
        <end position="210"/>
    </location>
</feature>
<evidence type="ECO:0000313" key="10">
    <source>
        <dbReference type="Proteomes" id="UP000324222"/>
    </source>
</evidence>
<feature type="compositionally biased region" description="Acidic residues" evidence="7">
    <location>
        <begin position="21"/>
        <end position="31"/>
    </location>
</feature>
<dbReference type="InterPro" id="IPR023174">
    <property type="entry name" value="PDEase_CS"/>
</dbReference>
<keyword evidence="2" id="KW-0140">cGMP</keyword>
<reference evidence="9 10" key="1">
    <citation type="submission" date="2019-05" db="EMBL/GenBank/DDBJ databases">
        <title>Another draft genome of Portunus trituberculatus and its Hox gene families provides insights of decapod evolution.</title>
        <authorList>
            <person name="Jeong J.-H."/>
            <person name="Song I."/>
            <person name="Kim S."/>
            <person name="Choi T."/>
            <person name="Kim D."/>
            <person name="Ryu S."/>
            <person name="Kim W."/>
        </authorList>
    </citation>
    <scope>NUCLEOTIDE SEQUENCE [LARGE SCALE GENOMIC DNA]</scope>
    <source>
        <tissue evidence="9">Muscle</tissue>
    </source>
</reference>
<accession>A0A5B7DUG4</accession>
<dbReference type="GO" id="GO:0007165">
    <property type="term" value="P:signal transduction"/>
    <property type="evidence" value="ECO:0007669"/>
    <property type="project" value="InterPro"/>
</dbReference>
<dbReference type="EMBL" id="VSRR010001347">
    <property type="protein sequence ID" value="MPC24586.1"/>
    <property type="molecule type" value="Genomic_DNA"/>
</dbReference>
<evidence type="ECO:0000256" key="3">
    <source>
        <dbReference type="ARBA" id="ARBA00022723"/>
    </source>
</evidence>
<comment type="caution">
    <text evidence="9">The sequence shown here is derived from an EMBL/GenBank/DDBJ whole genome shotgun (WGS) entry which is preliminary data.</text>
</comment>
<dbReference type="Pfam" id="PF00233">
    <property type="entry name" value="PDEase_I"/>
    <property type="match status" value="1"/>
</dbReference>
<dbReference type="EC" id="3.1.4.17" evidence="1"/>
<evidence type="ECO:0000256" key="1">
    <source>
        <dbReference type="ARBA" id="ARBA00012361"/>
    </source>
</evidence>
<name>A0A5B7DUG4_PORTR</name>
<keyword evidence="4" id="KW-0378">Hydrolase</keyword>
<evidence type="ECO:0000256" key="6">
    <source>
        <dbReference type="PIRSR" id="PIRSR623088-3"/>
    </source>
</evidence>
<gene>
    <name evidence="9" type="primary">PDE1C</name>
    <name evidence="9" type="ORF">E2C01_017673</name>
</gene>
<dbReference type="PRINTS" id="PR00387">
    <property type="entry name" value="PDIESTERASE1"/>
</dbReference>
<evidence type="ECO:0000256" key="4">
    <source>
        <dbReference type="ARBA" id="ARBA00022801"/>
    </source>
</evidence>